<evidence type="ECO:0000313" key="3">
    <source>
        <dbReference type="Proteomes" id="UP000239589"/>
    </source>
</evidence>
<keyword evidence="1" id="KW-0472">Membrane</keyword>
<feature type="transmembrane region" description="Helical" evidence="1">
    <location>
        <begin position="6"/>
        <end position="27"/>
    </location>
</feature>
<proteinExistence type="predicted"/>
<dbReference type="EMBL" id="PGEM01000159">
    <property type="protein sequence ID" value="PPJ61894.1"/>
    <property type="molecule type" value="Genomic_DNA"/>
</dbReference>
<keyword evidence="1" id="KW-0812">Transmembrane</keyword>
<accession>A0A2S6CQ41</accession>
<organism evidence="2 3">
    <name type="scientific">Cuspidothrix issatschenkoi CHARLIE-1</name>
    <dbReference type="NCBI Taxonomy" id="2052836"/>
    <lineage>
        <taxon>Bacteria</taxon>
        <taxon>Bacillati</taxon>
        <taxon>Cyanobacteriota</taxon>
        <taxon>Cyanophyceae</taxon>
        <taxon>Nostocales</taxon>
        <taxon>Aphanizomenonaceae</taxon>
        <taxon>Cuspidothrix</taxon>
    </lineage>
</organism>
<name>A0A2S6CQ41_9CYAN</name>
<keyword evidence="1" id="KW-1133">Transmembrane helix</keyword>
<feature type="transmembrane region" description="Helical" evidence="1">
    <location>
        <begin position="34"/>
        <end position="54"/>
    </location>
</feature>
<feature type="transmembrane region" description="Helical" evidence="1">
    <location>
        <begin position="135"/>
        <end position="155"/>
    </location>
</feature>
<protein>
    <submittedName>
        <fullName evidence="2">Uncharacterized protein</fullName>
    </submittedName>
</protein>
<keyword evidence="3" id="KW-1185">Reference proteome</keyword>
<dbReference type="Proteomes" id="UP000239589">
    <property type="component" value="Unassembled WGS sequence"/>
</dbReference>
<sequence>MDFGFLNGINCLFTLILVFGVILSIYVARWGFKWSILSFILVAFIMCFGLSQAYEKVLFADSLAYRYKIAIEQGQSNGFSERYYESASNQDSINQLMSSLNINKGRIGYEYGYGASDVEREPIALYISSVKAEHYAPVIVPGVICFLWWFGLFLVRRSAERTDKKVIEL</sequence>
<gene>
    <name evidence="2" type="ORF">CUN59_18415</name>
</gene>
<feature type="non-terminal residue" evidence="2">
    <location>
        <position position="169"/>
    </location>
</feature>
<dbReference type="AlphaFoldDB" id="A0A2S6CQ41"/>
<evidence type="ECO:0000313" key="2">
    <source>
        <dbReference type="EMBL" id="PPJ61894.1"/>
    </source>
</evidence>
<evidence type="ECO:0000256" key="1">
    <source>
        <dbReference type="SAM" id="Phobius"/>
    </source>
</evidence>
<reference evidence="2 3" key="1">
    <citation type="submission" date="2018-02" db="EMBL/GenBank/DDBJ databases">
        <title>Discovery of a pederin family compound in a non-symbiotic bloom-forming cyanobacterium.</title>
        <authorList>
            <person name="Kust A."/>
            <person name="Mares J."/>
            <person name="Jokela J."/>
            <person name="Urajova P."/>
            <person name="Hajek J."/>
            <person name="Saurav K."/>
            <person name="Voracova K."/>
            <person name="Fewer D.P."/>
            <person name="Haapaniemi E."/>
            <person name="Permi P."/>
            <person name="Rehakova K."/>
            <person name="Sivonen K."/>
            <person name="Hrouzek P."/>
        </authorList>
    </citation>
    <scope>NUCLEOTIDE SEQUENCE [LARGE SCALE GENOMIC DNA]</scope>
    <source>
        <strain evidence="2 3">CHARLIE-1</strain>
    </source>
</reference>
<comment type="caution">
    <text evidence="2">The sequence shown here is derived from an EMBL/GenBank/DDBJ whole genome shotgun (WGS) entry which is preliminary data.</text>
</comment>